<evidence type="ECO:0000256" key="1">
    <source>
        <dbReference type="ARBA" id="ARBA00022723"/>
    </source>
</evidence>
<dbReference type="InterPro" id="IPR001138">
    <property type="entry name" value="Zn2Cys6_DnaBD"/>
</dbReference>
<dbReference type="GO" id="GO:0000981">
    <property type="term" value="F:DNA-binding transcription factor activity, RNA polymerase II-specific"/>
    <property type="evidence" value="ECO:0007669"/>
    <property type="project" value="InterPro"/>
</dbReference>
<dbReference type="Gene3D" id="4.10.240.10">
    <property type="entry name" value="Zn(2)-C6 fungal-type DNA-binding domain"/>
    <property type="match status" value="1"/>
</dbReference>
<keyword evidence="8" id="KW-1185">Reference proteome</keyword>
<keyword evidence="2" id="KW-0805">Transcription regulation</keyword>
<evidence type="ECO:0000256" key="5">
    <source>
        <dbReference type="SAM" id="MobiDB-lite"/>
    </source>
</evidence>
<dbReference type="GO" id="GO:0005634">
    <property type="term" value="C:nucleus"/>
    <property type="evidence" value="ECO:0007669"/>
    <property type="project" value="TreeGrafter"/>
</dbReference>
<reference evidence="7 8" key="1">
    <citation type="journal article" date="2016" name="Genome Biol. Evol.">
        <title>Divergent and convergent evolution of fungal pathogenicity.</title>
        <authorList>
            <person name="Shang Y."/>
            <person name="Xiao G."/>
            <person name="Zheng P."/>
            <person name="Cen K."/>
            <person name="Zhan S."/>
            <person name="Wang C."/>
        </authorList>
    </citation>
    <scope>NUCLEOTIDE SEQUENCE [LARGE SCALE GENOMIC DNA]</scope>
    <source>
        <strain evidence="7 8">RCEF 2490</strain>
    </source>
</reference>
<dbReference type="OrthoDB" id="47007at2759"/>
<dbReference type="PROSITE" id="PS00463">
    <property type="entry name" value="ZN2_CY6_FUNGAL_1"/>
    <property type="match status" value="1"/>
</dbReference>
<dbReference type="Proteomes" id="UP000078544">
    <property type="component" value="Unassembled WGS sequence"/>
</dbReference>
<organism evidence="7 8">
    <name type="scientific">Moelleriella libera RCEF 2490</name>
    <dbReference type="NCBI Taxonomy" id="1081109"/>
    <lineage>
        <taxon>Eukaryota</taxon>
        <taxon>Fungi</taxon>
        <taxon>Dikarya</taxon>
        <taxon>Ascomycota</taxon>
        <taxon>Pezizomycotina</taxon>
        <taxon>Sordariomycetes</taxon>
        <taxon>Hypocreomycetidae</taxon>
        <taxon>Hypocreales</taxon>
        <taxon>Clavicipitaceae</taxon>
        <taxon>Moelleriella</taxon>
    </lineage>
</organism>
<evidence type="ECO:0000256" key="2">
    <source>
        <dbReference type="ARBA" id="ARBA00023015"/>
    </source>
</evidence>
<dbReference type="InterPro" id="IPR036864">
    <property type="entry name" value="Zn2-C6_fun-type_DNA-bd_sf"/>
</dbReference>
<dbReference type="GO" id="GO:0006351">
    <property type="term" value="P:DNA-templated transcription"/>
    <property type="evidence" value="ECO:0007669"/>
    <property type="project" value="InterPro"/>
</dbReference>
<keyword evidence="4" id="KW-0539">Nucleus</keyword>
<dbReference type="STRING" id="1081109.A0A168BNQ7"/>
<dbReference type="GO" id="GO:0000435">
    <property type="term" value="P:positive regulation of transcription from RNA polymerase II promoter by galactose"/>
    <property type="evidence" value="ECO:0007669"/>
    <property type="project" value="TreeGrafter"/>
</dbReference>
<dbReference type="Pfam" id="PF04082">
    <property type="entry name" value="Fungal_trans"/>
    <property type="match status" value="1"/>
</dbReference>
<dbReference type="SMART" id="SM00066">
    <property type="entry name" value="GAL4"/>
    <property type="match status" value="1"/>
</dbReference>
<accession>A0A168BNQ7</accession>
<keyword evidence="3" id="KW-0804">Transcription</keyword>
<evidence type="ECO:0000256" key="3">
    <source>
        <dbReference type="ARBA" id="ARBA00023163"/>
    </source>
</evidence>
<dbReference type="EMBL" id="AZGY01000009">
    <property type="protein sequence ID" value="KZZ95539.1"/>
    <property type="molecule type" value="Genomic_DNA"/>
</dbReference>
<gene>
    <name evidence="7" type="ORF">AAL_04770</name>
</gene>
<feature type="compositionally biased region" description="Low complexity" evidence="5">
    <location>
        <begin position="136"/>
        <end position="148"/>
    </location>
</feature>
<dbReference type="PROSITE" id="PS50048">
    <property type="entry name" value="ZN2_CY6_FUNGAL_2"/>
    <property type="match status" value="1"/>
</dbReference>
<dbReference type="AlphaFoldDB" id="A0A168BNQ7"/>
<dbReference type="CDD" id="cd12148">
    <property type="entry name" value="fungal_TF_MHR"/>
    <property type="match status" value="1"/>
</dbReference>
<dbReference type="Pfam" id="PF00172">
    <property type="entry name" value="Zn_clus"/>
    <property type="match status" value="1"/>
</dbReference>
<evidence type="ECO:0000313" key="8">
    <source>
        <dbReference type="Proteomes" id="UP000078544"/>
    </source>
</evidence>
<dbReference type="SUPFAM" id="SSF57701">
    <property type="entry name" value="Zn2/Cys6 DNA-binding domain"/>
    <property type="match status" value="1"/>
</dbReference>
<feature type="domain" description="Zn(2)-C6 fungal-type" evidence="6">
    <location>
        <begin position="17"/>
        <end position="48"/>
    </location>
</feature>
<evidence type="ECO:0000256" key="4">
    <source>
        <dbReference type="ARBA" id="ARBA00023242"/>
    </source>
</evidence>
<dbReference type="CDD" id="cd00067">
    <property type="entry name" value="GAL4"/>
    <property type="match status" value="1"/>
</dbReference>
<name>A0A168BNQ7_9HYPO</name>
<dbReference type="PANTHER" id="PTHR47424:SF9">
    <property type="entry name" value="TAH-2"/>
    <property type="match status" value="1"/>
</dbReference>
<evidence type="ECO:0000313" key="7">
    <source>
        <dbReference type="EMBL" id="KZZ95539.1"/>
    </source>
</evidence>
<protein>
    <submittedName>
        <fullName evidence="7">Transcription factor</fullName>
    </submittedName>
</protein>
<evidence type="ECO:0000259" key="6">
    <source>
        <dbReference type="PROSITE" id="PS50048"/>
    </source>
</evidence>
<feature type="compositionally biased region" description="Polar residues" evidence="5">
    <location>
        <begin position="60"/>
        <end position="79"/>
    </location>
</feature>
<dbReference type="GO" id="GO:0000978">
    <property type="term" value="F:RNA polymerase II cis-regulatory region sequence-specific DNA binding"/>
    <property type="evidence" value="ECO:0007669"/>
    <property type="project" value="TreeGrafter"/>
</dbReference>
<comment type="caution">
    <text evidence="7">The sequence shown here is derived from an EMBL/GenBank/DDBJ whole genome shotgun (WGS) entry which is preliminary data.</text>
</comment>
<dbReference type="PANTHER" id="PTHR47424">
    <property type="entry name" value="REGULATORY PROTEIN GAL4"/>
    <property type="match status" value="1"/>
</dbReference>
<dbReference type="GO" id="GO:0008270">
    <property type="term" value="F:zinc ion binding"/>
    <property type="evidence" value="ECO:0007669"/>
    <property type="project" value="InterPro"/>
</dbReference>
<dbReference type="InterPro" id="IPR051127">
    <property type="entry name" value="Fungal_SecMet_Regulators"/>
</dbReference>
<sequence>MPRPRVHPSQRRRVAGACNFCREVKKKCSGQAPCSHCLRRGIASQCVIALRNRRPGTEDPTVTASCDFSSPGSPPTLNGNGAAAGPDTGPANAARGQYGAEACPRPATPRDARLNDDDDNDDENESPANPGRQEASGVPPVSRSPPSRMLWNLRGERVYIGGAASLSFLQVVRNMVADQIGPSQFSHSAKIDTMLEKESSSSPAVVPPSHSVELDAESRLDYVDCYRAVTEGFIDIFAPDEIESHLRAQAEVDSRRHPHVSAVFGMVVALGAQCKSAWAARHVGQVHFRRAQSQAFAGLLEDPDMDVVRSFLLMAFYLLGECRRNAAFMYLGIATRAAVALGLHSRDSYQELAKAKENTRLRVWISLRIVDMLVNSILGRPAATTGLSSDIDEMLGDLAVAGGNEDTARLIASHQIVSIINDVVNTLYGRKEFSTSAVEDLLGKIATWSQSLPSGLRPAGGCLRVPRSSVRARGVMGSIHVSCLYYFAVTLATRPMVLALLTAPPNGEAQAQSQLASACLDAAVYLVQTCHDAYRLDLLYGNMCVMKALVFAAGLVLGFEIFAKQCVGHNVEAAFVGARDVLHFLAAQSPQAAHYYDILTLLSNAIAERRQHVSATGRTRYVSRLLTLRGPEEHSASRDTEISHQYCLSCARTAVAAAAPEEHGSWLTANRAPPDTDQDVFLGWDSLDLSQWDNFPFAT</sequence>
<keyword evidence="1" id="KW-0479">Metal-binding</keyword>
<dbReference type="InterPro" id="IPR007219">
    <property type="entry name" value="XnlR_reg_dom"/>
</dbReference>
<feature type="region of interest" description="Disordered" evidence="5">
    <location>
        <begin position="55"/>
        <end position="148"/>
    </location>
</feature>
<feature type="compositionally biased region" description="Acidic residues" evidence="5">
    <location>
        <begin position="116"/>
        <end position="125"/>
    </location>
</feature>
<dbReference type="SMART" id="SM00906">
    <property type="entry name" value="Fungal_trans"/>
    <property type="match status" value="1"/>
</dbReference>
<proteinExistence type="predicted"/>